<accession>A0A3N2Q645</accession>
<reference evidence="2 3" key="1">
    <citation type="journal article" date="2018" name="Mol. Ecol.">
        <title>The obligate alkalophilic soda-lake fungus Sodiomyces alkalinus has shifted to a protein diet.</title>
        <authorList>
            <person name="Grum-Grzhimaylo A.A."/>
            <person name="Falkoski D.L."/>
            <person name="van den Heuvel J."/>
            <person name="Valero-Jimenez C.A."/>
            <person name="Min B."/>
            <person name="Choi I.G."/>
            <person name="Lipzen A."/>
            <person name="Daum C.G."/>
            <person name="Aanen D.K."/>
            <person name="Tsang A."/>
            <person name="Henrissat B."/>
            <person name="Bilanenko E.N."/>
            <person name="de Vries R.P."/>
            <person name="van Kan J.A.L."/>
            <person name="Grigoriev I.V."/>
            <person name="Debets A.J.M."/>
        </authorList>
    </citation>
    <scope>NUCLEOTIDE SEQUENCE [LARGE SCALE GENOMIC DNA]</scope>
    <source>
        <strain evidence="2 3">F11</strain>
    </source>
</reference>
<evidence type="ECO:0000313" key="2">
    <source>
        <dbReference type="EMBL" id="ROT42095.1"/>
    </source>
</evidence>
<protein>
    <submittedName>
        <fullName evidence="2">Uncharacterized protein</fullName>
    </submittedName>
</protein>
<dbReference type="RefSeq" id="XP_028469901.1">
    <property type="nucleotide sequence ID" value="XM_028615626.1"/>
</dbReference>
<organism evidence="2 3">
    <name type="scientific">Sodiomyces alkalinus (strain CBS 110278 / VKM F-3762 / F11)</name>
    <name type="common">Alkaliphilic filamentous fungus</name>
    <dbReference type="NCBI Taxonomy" id="1314773"/>
    <lineage>
        <taxon>Eukaryota</taxon>
        <taxon>Fungi</taxon>
        <taxon>Dikarya</taxon>
        <taxon>Ascomycota</taxon>
        <taxon>Pezizomycotina</taxon>
        <taxon>Sordariomycetes</taxon>
        <taxon>Hypocreomycetidae</taxon>
        <taxon>Glomerellales</taxon>
        <taxon>Plectosphaerellaceae</taxon>
        <taxon>Sodiomyces</taxon>
    </lineage>
</organism>
<dbReference type="GeneID" id="39584103"/>
<feature type="region of interest" description="Disordered" evidence="1">
    <location>
        <begin position="1"/>
        <end position="47"/>
    </location>
</feature>
<evidence type="ECO:0000256" key="1">
    <source>
        <dbReference type="SAM" id="MobiDB-lite"/>
    </source>
</evidence>
<dbReference type="AlphaFoldDB" id="A0A3N2Q645"/>
<evidence type="ECO:0000313" key="3">
    <source>
        <dbReference type="Proteomes" id="UP000272025"/>
    </source>
</evidence>
<dbReference type="Proteomes" id="UP000272025">
    <property type="component" value="Unassembled WGS sequence"/>
</dbReference>
<keyword evidence="3" id="KW-1185">Reference proteome</keyword>
<gene>
    <name evidence="2" type="ORF">SODALDRAFT_7325</name>
</gene>
<feature type="compositionally biased region" description="Basic and acidic residues" evidence="1">
    <location>
        <begin position="21"/>
        <end position="39"/>
    </location>
</feature>
<feature type="compositionally biased region" description="Polar residues" evidence="1">
    <location>
        <begin position="1"/>
        <end position="12"/>
    </location>
</feature>
<proteinExistence type="predicted"/>
<dbReference type="EMBL" id="ML119051">
    <property type="protein sequence ID" value="ROT42095.1"/>
    <property type="molecule type" value="Genomic_DNA"/>
</dbReference>
<sequence>MANQSSWCSATSWRRGRKAEKRSGERMPKPAGEPKKKNGQDQARSASTIRVGMEMLGSELDREVVGQDVVATVVAVAVVVVFNAVAAGEVGGLTTGRKLQFLVRGSWTKNVVVDTSITTRSPGQLLSS</sequence>
<name>A0A3N2Q645_SODAK</name>